<dbReference type="OrthoDB" id="6373794at2759"/>
<accession>E9H6V0</accession>
<evidence type="ECO:0000313" key="5">
    <source>
        <dbReference type="Proteomes" id="UP000000305"/>
    </source>
</evidence>
<gene>
    <name evidence="4" type="ORF">DAPPUDRAFT_59078</name>
</gene>
<dbReference type="InterPro" id="IPR001320">
    <property type="entry name" value="Iontro_rcpt_C"/>
</dbReference>
<dbReference type="HOGENOM" id="CLU_2783169_0_0_1"/>
<dbReference type="eggNOG" id="KOG1054">
    <property type="taxonomic scope" value="Eukaryota"/>
</dbReference>
<comment type="similarity">
    <text evidence="1">Belongs to the glutamate-gated ion channel (TC 1.A.10.1) family.</text>
</comment>
<evidence type="ECO:0000313" key="4">
    <source>
        <dbReference type="EMBL" id="EFX72504.1"/>
    </source>
</evidence>
<evidence type="ECO:0000259" key="3">
    <source>
        <dbReference type="Pfam" id="PF00060"/>
    </source>
</evidence>
<reference evidence="4 5" key="1">
    <citation type="journal article" date="2011" name="Science">
        <title>The ecoresponsive genome of Daphnia pulex.</title>
        <authorList>
            <person name="Colbourne J.K."/>
            <person name="Pfrender M.E."/>
            <person name="Gilbert D."/>
            <person name="Thomas W.K."/>
            <person name="Tucker A."/>
            <person name="Oakley T.H."/>
            <person name="Tokishita S."/>
            <person name="Aerts A."/>
            <person name="Arnold G.J."/>
            <person name="Basu M.K."/>
            <person name="Bauer D.J."/>
            <person name="Caceres C.E."/>
            <person name="Carmel L."/>
            <person name="Casola C."/>
            <person name="Choi J.H."/>
            <person name="Detter J.C."/>
            <person name="Dong Q."/>
            <person name="Dusheyko S."/>
            <person name="Eads B.D."/>
            <person name="Frohlich T."/>
            <person name="Geiler-Samerotte K.A."/>
            <person name="Gerlach D."/>
            <person name="Hatcher P."/>
            <person name="Jogdeo S."/>
            <person name="Krijgsveld J."/>
            <person name="Kriventseva E.V."/>
            <person name="Kultz D."/>
            <person name="Laforsch C."/>
            <person name="Lindquist E."/>
            <person name="Lopez J."/>
            <person name="Manak J.R."/>
            <person name="Muller J."/>
            <person name="Pangilinan J."/>
            <person name="Patwardhan R.P."/>
            <person name="Pitluck S."/>
            <person name="Pritham E.J."/>
            <person name="Rechtsteiner A."/>
            <person name="Rho M."/>
            <person name="Rogozin I.B."/>
            <person name="Sakarya O."/>
            <person name="Salamov A."/>
            <person name="Schaack S."/>
            <person name="Shapiro H."/>
            <person name="Shiga Y."/>
            <person name="Skalitzky C."/>
            <person name="Smith Z."/>
            <person name="Souvorov A."/>
            <person name="Sung W."/>
            <person name="Tang Z."/>
            <person name="Tsuchiya D."/>
            <person name="Tu H."/>
            <person name="Vos H."/>
            <person name="Wang M."/>
            <person name="Wolf Y.I."/>
            <person name="Yamagata H."/>
            <person name="Yamada T."/>
            <person name="Ye Y."/>
            <person name="Shaw J.R."/>
            <person name="Andrews J."/>
            <person name="Crease T.J."/>
            <person name="Tang H."/>
            <person name="Lucas S.M."/>
            <person name="Robertson H.M."/>
            <person name="Bork P."/>
            <person name="Koonin E.V."/>
            <person name="Zdobnov E.M."/>
            <person name="Grigoriev I.V."/>
            <person name="Lynch M."/>
            <person name="Boore J.L."/>
        </authorList>
    </citation>
    <scope>NUCLEOTIDE SEQUENCE [LARGE SCALE GENOMIC DNA]</scope>
</reference>
<dbReference type="Gene3D" id="1.10.287.70">
    <property type="match status" value="1"/>
</dbReference>
<dbReference type="GO" id="GO:0016020">
    <property type="term" value="C:membrane"/>
    <property type="evidence" value="ECO:0007669"/>
    <property type="project" value="InterPro"/>
</dbReference>
<keyword evidence="2" id="KW-0732">Signal</keyword>
<evidence type="ECO:0000256" key="2">
    <source>
        <dbReference type="SAM" id="SignalP"/>
    </source>
</evidence>
<dbReference type="InParanoid" id="E9H6V0"/>
<dbReference type="GO" id="GO:0015276">
    <property type="term" value="F:ligand-gated monoatomic ion channel activity"/>
    <property type="evidence" value="ECO:0007669"/>
    <property type="project" value="InterPro"/>
</dbReference>
<evidence type="ECO:0000256" key="1">
    <source>
        <dbReference type="ARBA" id="ARBA00008685"/>
    </source>
</evidence>
<protein>
    <recommendedName>
        <fullName evidence="3">Ionotropic glutamate receptor C-terminal domain-containing protein</fullName>
    </recommendedName>
</protein>
<dbReference type="STRING" id="6669.E9H6V0"/>
<feature type="chain" id="PRO_5003238084" description="Ionotropic glutamate receptor C-terminal domain-containing protein" evidence="2">
    <location>
        <begin position="30"/>
        <end position="69"/>
    </location>
</feature>
<feature type="non-terminal residue" evidence="4">
    <location>
        <position position="1"/>
    </location>
</feature>
<feature type="signal peptide" evidence="2">
    <location>
        <begin position="1"/>
        <end position="29"/>
    </location>
</feature>
<name>E9H6V0_DAPPU</name>
<feature type="domain" description="Ionotropic glutamate receptor C-terminal" evidence="3">
    <location>
        <begin position="1"/>
        <end position="38"/>
    </location>
</feature>
<keyword evidence="5" id="KW-1185">Reference proteome</keyword>
<dbReference type="KEGG" id="dpx:DAPPUDRAFT_59078"/>
<dbReference type="Pfam" id="PF00060">
    <property type="entry name" value="Lig_chan"/>
    <property type="match status" value="1"/>
</dbReference>
<organism evidence="4 5">
    <name type="scientific">Daphnia pulex</name>
    <name type="common">Water flea</name>
    <dbReference type="NCBI Taxonomy" id="6669"/>
    <lineage>
        <taxon>Eukaryota</taxon>
        <taxon>Metazoa</taxon>
        <taxon>Ecdysozoa</taxon>
        <taxon>Arthropoda</taxon>
        <taxon>Crustacea</taxon>
        <taxon>Branchiopoda</taxon>
        <taxon>Diplostraca</taxon>
        <taxon>Cladocera</taxon>
        <taxon>Anomopoda</taxon>
        <taxon>Daphniidae</taxon>
        <taxon>Daphnia</taxon>
    </lineage>
</organism>
<dbReference type="Proteomes" id="UP000000305">
    <property type="component" value="Unassembled WGS sequence"/>
</dbReference>
<sequence length="69" mass="7786">IFTLILISLYTANLAVFLTLERMVTPINSAKDFTRQTQVEYGTISSGTTLDLFKVNFLLHNEKSNIATF</sequence>
<dbReference type="EMBL" id="GL732599">
    <property type="protein sequence ID" value="EFX72504.1"/>
    <property type="molecule type" value="Genomic_DNA"/>
</dbReference>
<proteinExistence type="inferred from homology"/>
<dbReference type="AlphaFoldDB" id="E9H6V0"/>